<keyword evidence="3" id="KW-1185">Reference proteome</keyword>
<name>A0A9N8EWY8_9STRA</name>
<organism evidence="2 3">
    <name type="scientific">Seminavis robusta</name>
    <dbReference type="NCBI Taxonomy" id="568900"/>
    <lineage>
        <taxon>Eukaryota</taxon>
        <taxon>Sar</taxon>
        <taxon>Stramenopiles</taxon>
        <taxon>Ochrophyta</taxon>
        <taxon>Bacillariophyta</taxon>
        <taxon>Bacillariophyceae</taxon>
        <taxon>Bacillariophycidae</taxon>
        <taxon>Naviculales</taxon>
        <taxon>Naviculaceae</taxon>
        <taxon>Seminavis</taxon>
    </lineage>
</organism>
<dbReference type="AlphaFoldDB" id="A0A9N8EWY8"/>
<evidence type="ECO:0000256" key="1">
    <source>
        <dbReference type="SAM" id="Phobius"/>
    </source>
</evidence>
<accession>A0A9N8EWY8</accession>
<reference evidence="2" key="1">
    <citation type="submission" date="2020-06" db="EMBL/GenBank/DDBJ databases">
        <authorList>
            <consortium name="Plant Systems Biology data submission"/>
        </authorList>
    </citation>
    <scope>NUCLEOTIDE SEQUENCE</scope>
    <source>
        <strain evidence="2">D6</strain>
    </source>
</reference>
<keyword evidence="1" id="KW-0812">Transmembrane</keyword>
<dbReference type="EMBL" id="CAICTM010002316">
    <property type="protein sequence ID" value="CAB9528771.1"/>
    <property type="molecule type" value="Genomic_DNA"/>
</dbReference>
<proteinExistence type="predicted"/>
<protein>
    <submittedName>
        <fullName evidence="2">Uncharacterized protein</fullName>
    </submittedName>
</protein>
<keyword evidence="1" id="KW-0472">Membrane</keyword>
<keyword evidence="1" id="KW-1133">Transmembrane helix</keyword>
<evidence type="ECO:0000313" key="3">
    <source>
        <dbReference type="Proteomes" id="UP001153069"/>
    </source>
</evidence>
<gene>
    <name evidence="2" type="ORF">SEMRO_2318_G323050.1</name>
</gene>
<feature type="transmembrane region" description="Helical" evidence="1">
    <location>
        <begin position="59"/>
        <end position="81"/>
    </location>
</feature>
<evidence type="ECO:0000313" key="2">
    <source>
        <dbReference type="EMBL" id="CAB9528771.1"/>
    </source>
</evidence>
<dbReference type="Proteomes" id="UP001153069">
    <property type="component" value="Unassembled WGS sequence"/>
</dbReference>
<sequence length="94" mass="10587">MMIGRSAVLRTTKQVAARRLQSTAGTPKMHKAKDCWQELEKTRAPKDHDDLHLVFHPPYNFAVTTSFVIGIAAAGWGLMAFGSAHQQYKQGYWK</sequence>
<dbReference type="OrthoDB" id="41184at2759"/>
<comment type="caution">
    <text evidence="2">The sequence shown here is derived from an EMBL/GenBank/DDBJ whole genome shotgun (WGS) entry which is preliminary data.</text>
</comment>